<protein>
    <submittedName>
        <fullName evidence="2">Uncharacterized protein</fullName>
    </submittedName>
</protein>
<evidence type="ECO:0000256" key="1">
    <source>
        <dbReference type="SAM" id="MobiDB-lite"/>
    </source>
</evidence>
<name>A0A2H1GHE1_ZYMTR</name>
<gene>
    <name evidence="2" type="ORF">ZT1E4_G6277</name>
</gene>
<evidence type="ECO:0000313" key="2">
    <source>
        <dbReference type="EMBL" id="SMR53002.1"/>
    </source>
</evidence>
<feature type="compositionally biased region" description="Polar residues" evidence="1">
    <location>
        <begin position="32"/>
        <end position="49"/>
    </location>
</feature>
<dbReference type="EMBL" id="LT854257">
    <property type="protein sequence ID" value="SMR53002.1"/>
    <property type="molecule type" value="Genomic_DNA"/>
</dbReference>
<feature type="region of interest" description="Disordered" evidence="1">
    <location>
        <begin position="29"/>
        <end position="49"/>
    </location>
</feature>
<evidence type="ECO:0000313" key="3">
    <source>
        <dbReference type="Proteomes" id="UP000245764"/>
    </source>
</evidence>
<accession>A0A2H1GHE1</accession>
<proteinExistence type="predicted"/>
<reference evidence="3" key="1">
    <citation type="submission" date="2017-05" db="EMBL/GenBank/DDBJ databases">
        <authorList>
            <person name="Song R."/>
            <person name="Chenine A.L."/>
            <person name="Ruprecht R.M."/>
        </authorList>
    </citation>
    <scope>NUCLEOTIDE SEQUENCE [LARGE SCALE GENOMIC DNA]</scope>
</reference>
<organism evidence="2 3">
    <name type="scientific">Zymoseptoria tritici ST99CH_1E4</name>
    <dbReference type="NCBI Taxonomy" id="1276532"/>
    <lineage>
        <taxon>Eukaryota</taxon>
        <taxon>Fungi</taxon>
        <taxon>Dikarya</taxon>
        <taxon>Ascomycota</taxon>
        <taxon>Pezizomycotina</taxon>
        <taxon>Dothideomycetes</taxon>
        <taxon>Dothideomycetidae</taxon>
        <taxon>Mycosphaerellales</taxon>
        <taxon>Mycosphaerellaceae</taxon>
        <taxon>Zymoseptoria</taxon>
    </lineage>
</organism>
<dbReference type="AlphaFoldDB" id="A0A2H1GHE1"/>
<dbReference type="Proteomes" id="UP000245764">
    <property type="component" value="Chromosome 5"/>
</dbReference>
<sequence>MLILKTSPSARTSALKRTASMATNAAVRRIATGSSRNTSNQRNLNRSNGEQRGSLLRLLANVLEGSACILGERATWVGSGIDLRWTH</sequence>